<evidence type="ECO:0000259" key="2">
    <source>
        <dbReference type="Pfam" id="PF13559"/>
    </source>
</evidence>
<keyword evidence="1" id="KW-0472">Membrane</keyword>
<protein>
    <recommendedName>
        <fullName evidence="2">Protein-glutamine gamma-glutamyltransferase-like C-terminal domain-containing protein</fullName>
    </recommendedName>
</protein>
<keyword evidence="1" id="KW-1133">Transmembrane helix</keyword>
<dbReference type="Pfam" id="PF13559">
    <property type="entry name" value="DUF4129"/>
    <property type="match status" value="1"/>
</dbReference>
<dbReference type="PATRIC" id="fig|1183438.3.peg.1629"/>
<organism evidence="3 4">
    <name type="scientific">Gloeobacter kilaueensis (strain ATCC BAA-2537 / CCAP 1431/1 / ULC 316 / JS1)</name>
    <dbReference type="NCBI Taxonomy" id="1183438"/>
    <lineage>
        <taxon>Bacteria</taxon>
        <taxon>Bacillati</taxon>
        <taxon>Cyanobacteriota</taxon>
        <taxon>Cyanophyceae</taxon>
        <taxon>Gloeobacterales</taxon>
        <taxon>Gloeobacteraceae</taxon>
        <taxon>Gloeobacter</taxon>
    </lineage>
</organism>
<proteinExistence type="predicted"/>
<evidence type="ECO:0000256" key="1">
    <source>
        <dbReference type="SAM" id="Phobius"/>
    </source>
</evidence>
<dbReference type="EMBL" id="CP003587">
    <property type="protein sequence ID" value="AGY57901.1"/>
    <property type="molecule type" value="Genomic_DNA"/>
</dbReference>
<dbReference type="AlphaFoldDB" id="U5QG56"/>
<accession>U5QG56</accession>
<dbReference type="HOGENOM" id="CLU_1376049_0_0_3"/>
<gene>
    <name evidence="3" type="ORF">GKIL_1655</name>
</gene>
<dbReference type="OrthoDB" id="462387at2"/>
<sequence>MATDGFEKTSIFWQFDRLQQRLWEGFESALTAMGGPAGDLGWLGTLIQIVFWAALIAVGLLLTRWISRRLRPVAPRPFEKTASPTASEVRSWQDRAGALARDGRWAEACRALYRAMVQLLAERRVAPALPGITAGEYRQILSERHQPAEAEALIAIHEAIVFGEQPADAESYARCAQSYRDLEGTP</sequence>
<feature type="domain" description="Protein-glutamine gamma-glutamyltransferase-like C-terminal" evidence="2">
    <location>
        <begin position="112"/>
        <end position="180"/>
    </location>
</feature>
<evidence type="ECO:0000313" key="3">
    <source>
        <dbReference type="EMBL" id="AGY57901.1"/>
    </source>
</evidence>
<dbReference type="InterPro" id="IPR025403">
    <property type="entry name" value="TgpA-like_C"/>
</dbReference>
<reference evidence="3 4" key="1">
    <citation type="journal article" date="2013" name="PLoS ONE">
        <title>Cultivation and Complete Genome Sequencing of Gloeobacter kilaueensis sp. nov., from a Lava Cave in Kilauea Caldera, Hawai'i.</title>
        <authorList>
            <person name="Saw J.H."/>
            <person name="Schatz M."/>
            <person name="Brown M.V."/>
            <person name="Kunkel D.D."/>
            <person name="Foster J.S."/>
            <person name="Shick H."/>
            <person name="Christensen S."/>
            <person name="Hou S."/>
            <person name="Wan X."/>
            <person name="Donachie S.P."/>
        </authorList>
    </citation>
    <scope>NUCLEOTIDE SEQUENCE [LARGE SCALE GENOMIC DNA]</scope>
    <source>
        <strain evidence="4">JS</strain>
    </source>
</reference>
<name>U5QG56_GLOK1</name>
<keyword evidence="1" id="KW-0812">Transmembrane</keyword>
<dbReference type="KEGG" id="glj:GKIL_1655"/>
<keyword evidence="4" id="KW-1185">Reference proteome</keyword>
<feature type="transmembrane region" description="Helical" evidence="1">
    <location>
        <begin position="40"/>
        <end position="62"/>
    </location>
</feature>
<dbReference type="RefSeq" id="WP_023173020.1">
    <property type="nucleotide sequence ID" value="NC_022600.1"/>
</dbReference>
<dbReference type="STRING" id="1183438.GKIL_1655"/>
<evidence type="ECO:0000313" key="4">
    <source>
        <dbReference type="Proteomes" id="UP000017396"/>
    </source>
</evidence>
<dbReference type="Proteomes" id="UP000017396">
    <property type="component" value="Chromosome"/>
</dbReference>